<dbReference type="GO" id="GO:0140664">
    <property type="term" value="F:ATP-dependent DNA damage sensor activity"/>
    <property type="evidence" value="ECO:0007669"/>
    <property type="project" value="InterPro"/>
</dbReference>
<proteinExistence type="inferred from homology"/>
<name>A0A6B0YR77_9CHLR</name>
<dbReference type="InterPro" id="IPR038973">
    <property type="entry name" value="MutL/Mlh/Pms-like"/>
</dbReference>
<dbReference type="Gene3D" id="3.30.1370.100">
    <property type="entry name" value="MutL, C-terminal domain, regulatory subdomain"/>
    <property type="match status" value="1"/>
</dbReference>
<feature type="region of interest" description="Disordered" evidence="5">
    <location>
        <begin position="401"/>
        <end position="434"/>
    </location>
</feature>
<comment type="caution">
    <text evidence="8">The sequence shown here is derived from an EMBL/GenBank/DDBJ whole genome shotgun (WGS) entry which is preliminary data.</text>
</comment>
<evidence type="ECO:0000259" key="6">
    <source>
        <dbReference type="SMART" id="SM00853"/>
    </source>
</evidence>
<dbReference type="PANTHER" id="PTHR10073:SF12">
    <property type="entry name" value="DNA MISMATCH REPAIR PROTEIN MLH1"/>
    <property type="match status" value="1"/>
</dbReference>
<dbReference type="Gene3D" id="3.30.565.10">
    <property type="entry name" value="Histidine kinase-like ATPase, C-terminal domain"/>
    <property type="match status" value="1"/>
</dbReference>
<dbReference type="HAMAP" id="MF_00149">
    <property type="entry name" value="DNA_mis_repair"/>
    <property type="match status" value="1"/>
</dbReference>
<dbReference type="Gene3D" id="3.30.1540.20">
    <property type="entry name" value="MutL, C-terminal domain, dimerisation subdomain"/>
    <property type="match status" value="1"/>
</dbReference>
<dbReference type="SUPFAM" id="SSF54211">
    <property type="entry name" value="Ribosomal protein S5 domain 2-like"/>
    <property type="match status" value="1"/>
</dbReference>
<dbReference type="GO" id="GO:0016887">
    <property type="term" value="F:ATP hydrolysis activity"/>
    <property type="evidence" value="ECO:0007669"/>
    <property type="project" value="InterPro"/>
</dbReference>
<dbReference type="GO" id="GO:0006298">
    <property type="term" value="P:mismatch repair"/>
    <property type="evidence" value="ECO:0007669"/>
    <property type="project" value="UniProtKB-UniRule"/>
</dbReference>
<dbReference type="CDD" id="cd16926">
    <property type="entry name" value="HATPase_MutL-MLH-PMS-like"/>
    <property type="match status" value="1"/>
</dbReference>
<keyword evidence="8" id="KW-0255">Endonuclease</keyword>
<accession>A0A6B0YR77</accession>
<keyword evidence="3 4" id="KW-0234">DNA repair</keyword>
<evidence type="ECO:0000256" key="5">
    <source>
        <dbReference type="SAM" id="MobiDB-lite"/>
    </source>
</evidence>
<dbReference type="NCBIfam" id="TIGR00585">
    <property type="entry name" value="mutl"/>
    <property type="match status" value="2"/>
</dbReference>
<evidence type="ECO:0000256" key="4">
    <source>
        <dbReference type="HAMAP-Rule" id="MF_00149"/>
    </source>
</evidence>
<dbReference type="SUPFAM" id="SSF118116">
    <property type="entry name" value="DNA mismatch repair protein MutL"/>
    <property type="match status" value="1"/>
</dbReference>
<dbReference type="SUPFAM" id="SSF55874">
    <property type="entry name" value="ATPase domain of HSP90 chaperone/DNA topoisomerase II/histidine kinase"/>
    <property type="match status" value="1"/>
</dbReference>
<dbReference type="InterPro" id="IPR042120">
    <property type="entry name" value="MutL_C_dimsub"/>
</dbReference>
<reference evidence="8" key="1">
    <citation type="submission" date="2019-09" db="EMBL/GenBank/DDBJ databases">
        <title>Characterisation of the sponge microbiome using genome-centric metagenomics.</title>
        <authorList>
            <person name="Engelberts J.P."/>
            <person name="Robbins S.J."/>
            <person name="De Goeij J.M."/>
            <person name="Aranda M."/>
            <person name="Bell S.C."/>
            <person name="Webster N.S."/>
        </authorList>
    </citation>
    <scope>NUCLEOTIDE SEQUENCE</scope>
    <source>
        <strain evidence="8">SB0664_bin_27</strain>
    </source>
</reference>
<dbReference type="GO" id="GO:0030983">
    <property type="term" value="F:mismatched DNA binding"/>
    <property type="evidence" value="ECO:0007669"/>
    <property type="project" value="InterPro"/>
</dbReference>
<evidence type="ECO:0000256" key="3">
    <source>
        <dbReference type="ARBA" id="ARBA00023204"/>
    </source>
</evidence>
<dbReference type="FunFam" id="3.30.565.10:FF:000003">
    <property type="entry name" value="DNA mismatch repair endonuclease MutL"/>
    <property type="match status" value="1"/>
</dbReference>
<dbReference type="InterPro" id="IPR042121">
    <property type="entry name" value="MutL_C_regsub"/>
</dbReference>
<dbReference type="InterPro" id="IPR020568">
    <property type="entry name" value="Ribosomal_Su5_D2-typ_SF"/>
</dbReference>
<comment type="function">
    <text evidence="4">This protein is involved in the repair of mismatches in DNA. It is required for dam-dependent methyl-directed DNA mismatch repair. May act as a 'molecular matchmaker', a protein that promotes the formation of a stable complex between two or more DNA-binding proteins in an ATP-dependent manner without itself being part of a final effector complex.</text>
</comment>
<organism evidence="8">
    <name type="scientific">Caldilineaceae bacterium SB0664_bin_27</name>
    <dbReference type="NCBI Taxonomy" id="2605260"/>
    <lineage>
        <taxon>Bacteria</taxon>
        <taxon>Bacillati</taxon>
        <taxon>Chloroflexota</taxon>
        <taxon>Caldilineae</taxon>
        <taxon>Caldilineales</taxon>
        <taxon>Caldilineaceae</taxon>
    </lineage>
</organism>
<keyword evidence="2 4" id="KW-0227">DNA damage</keyword>
<feature type="domain" description="MutL C-terminal dimerisation" evidence="6">
    <location>
        <begin position="499"/>
        <end position="645"/>
    </location>
</feature>
<sequence>MAIQLLSQDVAAKIAAGEVVERPANVAKELIENSLDAGANEVQVEIREGGQRLLQVTDDGHGIPAAELPLAAQRHATSKLGSAADLDRITSFGFRGEALYSIAAVSQLTLKSRHSDAETGAELHIEGGMVRRNQPAGLPVGTIVTVENIFFNTPARRKFLRRPTTEAGNIAAIVQRYALAYPTCRFKFVTDGKLSFFTDGSGRVDEVLAKIYGRENAQQMIGVGRFRERAEARQELTTASEQTGNSSQRERQPEKDEVDFMSDSAGSRRATSTLAAGTSAHHSAGLSSSASPGNVHVSGYVSSPSLTRPTRAQINLFINRRYVEDRSLTHAVVQAFHTLLPVGRFPLAVLFVDLDPSEVDVNVHPRKTEVRFVDSKRVFRAVQVTVRQAVIESTGVPTVGLGEEDERAAAPQVSLSAKGSGPQEQHDMRQSGWSARRQAILNAGLGRQPAKQFEMPQAERPEADSLVDDPNPQSDDIPPPVHGESEELHEEHTLPPLRVVGQAGAMYVVAEGPEGLYLIDQHAAHERILYEKYMAQRASDCKNGGTARQGLLTPISLHVGNALAGPVAQHLDTLKAVGFDVDHFGGDTFLVRAVPSVLSNQDAERALDEIVQGLAENRDLVEEELEARLVKMVCKRASIKAGQVLSDIEMKELVRQLETCQSPRTCPHGRPTMLQLSSNELERAFKRN</sequence>
<dbReference type="PANTHER" id="PTHR10073">
    <property type="entry name" value="DNA MISMATCH REPAIR PROTEIN MLH, PMS, MUTL"/>
    <property type="match status" value="1"/>
</dbReference>
<keyword evidence="8" id="KW-0378">Hydrolase</keyword>
<dbReference type="SMART" id="SM01340">
    <property type="entry name" value="DNA_mis_repair"/>
    <property type="match status" value="1"/>
</dbReference>
<dbReference type="GO" id="GO:0005524">
    <property type="term" value="F:ATP binding"/>
    <property type="evidence" value="ECO:0007669"/>
    <property type="project" value="InterPro"/>
</dbReference>
<dbReference type="CDD" id="cd00782">
    <property type="entry name" value="MutL_Trans"/>
    <property type="match status" value="1"/>
</dbReference>
<feature type="region of interest" description="Disordered" evidence="5">
    <location>
        <begin position="232"/>
        <end position="293"/>
    </location>
</feature>
<feature type="region of interest" description="Disordered" evidence="5">
    <location>
        <begin position="448"/>
        <end position="496"/>
    </location>
</feature>
<evidence type="ECO:0000256" key="2">
    <source>
        <dbReference type="ARBA" id="ARBA00022763"/>
    </source>
</evidence>
<dbReference type="Pfam" id="PF08676">
    <property type="entry name" value="MutL_C"/>
    <property type="match status" value="1"/>
</dbReference>
<keyword evidence="8" id="KW-0540">Nuclease</keyword>
<dbReference type="InterPro" id="IPR014790">
    <property type="entry name" value="MutL_C"/>
</dbReference>
<feature type="compositionally biased region" description="Basic and acidic residues" evidence="5">
    <location>
        <begin position="483"/>
        <end position="493"/>
    </location>
</feature>
<dbReference type="InterPro" id="IPR020667">
    <property type="entry name" value="DNA_mismatch_repair_MutL"/>
</dbReference>
<dbReference type="Pfam" id="PF13589">
    <property type="entry name" value="HATPase_c_3"/>
    <property type="match status" value="1"/>
</dbReference>
<dbReference type="InterPro" id="IPR037198">
    <property type="entry name" value="MutL_C_sf"/>
</dbReference>
<dbReference type="EMBL" id="VXRG01000072">
    <property type="protein sequence ID" value="MXY93520.1"/>
    <property type="molecule type" value="Genomic_DNA"/>
</dbReference>
<comment type="similarity">
    <text evidence="1 4">Belongs to the DNA mismatch repair MutL/HexB family.</text>
</comment>
<dbReference type="GO" id="GO:0032300">
    <property type="term" value="C:mismatch repair complex"/>
    <property type="evidence" value="ECO:0007669"/>
    <property type="project" value="InterPro"/>
</dbReference>
<protein>
    <recommendedName>
        <fullName evidence="4">DNA mismatch repair protein MutL</fullName>
    </recommendedName>
</protein>
<dbReference type="PROSITE" id="PS00058">
    <property type="entry name" value="DNA_MISMATCH_REPAIR_1"/>
    <property type="match status" value="1"/>
</dbReference>
<feature type="compositionally biased region" description="Polar residues" evidence="5">
    <location>
        <begin position="235"/>
        <end position="247"/>
    </location>
</feature>
<evidence type="ECO:0000313" key="8">
    <source>
        <dbReference type="EMBL" id="MXY93520.1"/>
    </source>
</evidence>
<feature type="compositionally biased region" description="Low complexity" evidence="5">
    <location>
        <begin position="267"/>
        <end position="291"/>
    </location>
</feature>
<dbReference type="SMART" id="SM00853">
    <property type="entry name" value="MutL_C"/>
    <property type="match status" value="1"/>
</dbReference>
<dbReference type="InterPro" id="IPR013507">
    <property type="entry name" value="DNA_mismatch_S5_2-like"/>
</dbReference>
<gene>
    <name evidence="4 8" type="primary">mutL</name>
    <name evidence="8" type="ORF">F4Y42_08740</name>
</gene>
<dbReference type="InterPro" id="IPR002099">
    <property type="entry name" value="MutL/Mlh/PMS"/>
</dbReference>
<dbReference type="InterPro" id="IPR014721">
    <property type="entry name" value="Ribsml_uS5_D2-typ_fold_subgr"/>
</dbReference>
<dbReference type="InterPro" id="IPR036890">
    <property type="entry name" value="HATPase_C_sf"/>
</dbReference>
<feature type="domain" description="DNA mismatch repair protein S5" evidence="7">
    <location>
        <begin position="208"/>
        <end position="391"/>
    </location>
</feature>
<evidence type="ECO:0000256" key="1">
    <source>
        <dbReference type="ARBA" id="ARBA00006082"/>
    </source>
</evidence>
<evidence type="ECO:0000259" key="7">
    <source>
        <dbReference type="SMART" id="SM01340"/>
    </source>
</evidence>
<dbReference type="Gene3D" id="3.30.230.10">
    <property type="match status" value="1"/>
</dbReference>
<dbReference type="Pfam" id="PF01119">
    <property type="entry name" value="DNA_mis_repair"/>
    <property type="match status" value="1"/>
</dbReference>
<dbReference type="GO" id="GO:0004519">
    <property type="term" value="F:endonuclease activity"/>
    <property type="evidence" value="ECO:0007669"/>
    <property type="project" value="UniProtKB-KW"/>
</dbReference>
<dbReference type="InterPro" id="IPR014762">
    <property type="entry name" value="DNA_mismatch_repair_CS"/>
</dbReference>
<dbReference type="AlphaFoldDB" id="A0A6B0YR77"/>